<accession>A0A229VYZ9</accession>
<proteinExistence type="predicted"/>
<sequence length="93" mass="10841">MCEISQRSVDGDETISDWLAQPVGDPCKKNPALFRIEIINISDVKKSVTEFVNRFYEILFEQRKVFGFQRINSYFFAGFQRRFRNVAIVVASL</sequence>
<dbReference type="Proteomes" id="UP000215433">
    <property type="component" value="Unassembled WGS sequence"/>
</dbReference>
<name>A0A229VYZ9_9BIFI</name>
<dbReference type="EMBL" id="NEWD01000007">
    <property type="protein sequence ID" value="OXN00848.1"/>
    <property type="molecule type" value="Genomic_DNA"/>
</dbReference>
<evidence type="ECO:0000313" key="2">
    <source>
        <dbReference type="Proteomes" id="UP000215433"/>
    </source>
</evidence>
<evidence type="ECO:0000313" key="1">
    <source>
        <dbReference type="EMBL" id="OXN00848.1"/>
    </source>
</evidence>
<dbReference type="AlphaFoldDB" id="A0A229VYZ9"/>
<organism evidence="1 2">
    <name type="scientific">Bifidobacterium vansinderenii</name>
    <dbReference type="NCBI Taxonomy" id="1984871"/>
    <lineage>
        <taxon>Bacteria</taxon>
        <taxon>Bacillati</taxon>
        <taxon>Actinomycetota</taxon>
        <taxon>Actinomycetes</taxon>
        <taxon>Bifidobacteriales</taxon>
        <taxon>Bifidobacteriaceae</taxon>
        <taxon>Bifidobacterium</taxon>
    </lineage>
</organism>
<keyword evidence="2" id="KW-1185">Reference proteome</keyword>
<comment type="caution">
    <text evidence="1">The sequence shown here is derived from an EMBL/GenBank/DDBJ whole genome shotgun (WGS) entry which is preliminary data.</text>
</comment>
<protein>
    <submittedName>
        <fullName evidence="1">Uncharacterized protein</fullName>
    </submittedName>
</protein>
<gene>
    <name evidence="1" type="ORF">Tam10B_0804</name>
</gene>
<reference evidence="1 2" key="1">
    <citation type="submission" date="2017-05" db="EMBL/GenBank/DDBJ databases">
        <title>Bifidobacterium vansinderenii sp. nov.</title>
        <authorList>
            <person name="Lugli G.A."/>
            <person name="Duranti S."/>
            <person name="Mangifesta M."/>
        </authorList>
    </citation>
    <scope>NUCLEOTIDE SEQUENCE [LARGE SCALE GENOMIC DNA]</scope>
    <source>
        <strain evidence="1 2">Tam10B</strain>
    </source>
</reference>